<organism evidence="2 3">
    <name type="scientific">Candidatus Mcinerneyibacterium aminivorans</name>
    <dbReference type="NCBI Taxonomy" id="2703815"/>
    <lineage>
        <taxon>Bacteria</taxon>
        <taxon>Candidatus Macinerneyibacteriota</taxon>
        <taxon>Candidatus Mcinerneyibacteria</taxon>
        <taxon>Candidatus Mcinerneyibacteriales</taxon>
        <taxon>Candidatus Mcinerneyibacteriaceae</taxon>
        <taxon>Candidatus Mcinerneyibacterium</taxon>
    </lineage>
</organism>
<dbReference type="FunFam" id="1.10.150.310:FF:000001">
    <property type="entry name" value="RNA-binding transcriptional accessory protein"/>
    <property type="match status" value="1"/>
</dbReference>
<feature type="domain" description="S1 motif" evidence="1">
    <location>
        <begin position="642"/>
        <end position="711"/>
    </location>
</feature>
<dbReference type="FunFam" id="3.30.420.140:FF:000001">
    <property type="entry name" value="RNA-binding transcriptional accessory protein"/>
    <property type="match status" value="1"/>
</dbReference>
<dbReference type="FunFam" id="1.10.10.650:FF:000001">
    <property type="entry name" value="S1 RNA-binding domain 1"/>
    <property type="match status" value="1"/>
</dbReference>
<dbReference type="InterPro" id="IPR006641">
    <property type="entry name" value="YqgF/RNaseH-like_dom"/>
</dbReference>
<dbReference type="SUPFAM" id="SSF158832">
    <property type="entry name" value="Tex N-terminal region-like"/>
    <property type="match status" value="1"/>
</dbReference>
<dbReference type="Pfam" id="PF17674">
    <property type="entry name" value="HHH_9"/>
    <property type="match status" value="1"/>
</dbReference>
<dbReference type="GO" id="GO:0003729">
    <property type="term" value="F:mRNA binding"/>
    <property type="evidence" value="ECO:0007669"/>
    <property type="project" value="TreeGrafter"/>
</dbReference>
<dbReference type="SMART" id="SM00732">
    <property type="entry name" value="YqgFc"/>
    <property type="match status" value="1"/>
</dbReference>
<dbReference type="Pfam" id="PF22706">
    <property type="entry name" value="Tex_central_region"/>
    <property type="match status" value="1"/>
</dbReference>
<dbReference type="InterPro" id="IPR050437">
    <property type="entry name" value="Ribos_protein_bS1-like"/>
</dbReference>
<dbReference type="Pfam" id="PF12836">
    <property type="entry name" value="HHH_3"/>
    <property type="match status" value="1"/>
</dbReference>
<gene>
    <name evidence="2" type="ORF">FXF47_05830</name>
</gene>
<dbReference type="Gene3D" id="1.10.10.650">
    <property type="entry name" value="RuvA domain 2-like"/>
    <property type="match status" value="1"/>
</dbReference>
<dbReference type="EMBL" id="VSIX01000056">
    <property type="protein sequence ID" value="TYB31075.1"/>
    <property type="molecule type" value="Genomic_DNA"/>
</dbReference>
<keyword evidence="3" id="KW-1185">Reference proteome</keyword>
<dbReference type="GO" id="GO:0005737">
    <property type="term" value="C:cytoplasm"/>
    <property type="evidence" value="ECO:0007669"/>
    <property type="project" value="UniProtKB-ARBA"/>
</dbReference>
<dbReference type="PROSITE" id="PS50126">
    <property type="entry name" value="S1"/>
    <property type="match status" value="1"/>
</dbReference>
<name>A0A5D0MGQ5_9BACT</name>
<dbReference type="PANTHER" id="PTHR10724:SF10">
    <property type="entry name" value="S1 RNA-BINDING DOMAIN-CONTAINING PROTEIN 1"/>
    <property type="match status" value="1"/>
</dbReference>
<dbReference type="InterPro" id="IPR055179">
    <property type="entry name" value="Tex-like_central_region"/>
</dbReference>
<dbReference type="AlphaFoldDB" id="A0A5D0MGQ5"/>
<dbReference type="Pfam" id="PF00575">
    <property type="entry name" value="S1"/>
    <property type="match status" value="1"/>
</dbReference>
<dbReference type="SMART" id="SM00316">
    <property type="entry name" value="S1"/>
    <property type="match status" value="1"/>
</dbReference>
<dbReference type="InterPro" id="IPR010994">
    <property type="entry name" value="RuvA_2-like"/>
</dbReference>
<dbReference type="SUPFAM" id="SSF53098">
    <property type="entry name" value="Ribonuclease H-like"/>
    <property type="match status" value="1"/>
</dbReference>
<evidence type="ECO:0000313" key="3">
    <source>
        <dbReference type="Proteomes" id="UP000324143"/>
    </source>
</evidence>
<dbReference type="Gene3D" id="1.10.3500.10">
    <property type="entry name" value="Tex N-terminal region-like"/>
    <property type="match status" value="1"/>
</dbReference>
<dbReference type="InterPro" id="IPR012340">
    <property type="entry name" value="NA-bd_OB-fold"/>
</dbReference>
<evidence type="ECO:0000259" key="1">
    <source>
        <dbReference type="PROSITE" id="PS50126"/>
    </source>
</evidence>
<dbReference type="InterPro" id="IPR037027">
    <property type="entry name" value="YqgF/RNaseH-like_dom_sf"/>
</dbReference>
<comment type="caution">
    <text evidence="2">The sequence shown here is derived from an EMBL/GenBank/DDBJ whole genome shotgun (WGS) entry which is preliminary data.</text>
</comment>
<dbReference type="InterPro" id="IPR018974">
    <property type="entry name" value="Tex-like_N"/>
</dbReference>
<dbReference type="InterPro" id="IPR023323">
    <property type="entry name" value="Tex-like_dom_sf"/>
</dbReference>
<dbReference type="FunFam" id="2.40.50.140:FF:000051">
    <property type="entry name" value="RNA-binding transcriptional accessory protein"/>
    <property type="match status" value="1"/>
</dbReference>
<dbReference type="PANTHER" id="PTHR10724">
    <property type="entry name" value="30S RIBOSOMAL PROTEIN S1"/>
    <property type="match status" value="1"/>
</dbReference>
<dbReference type="SUPFAM" id="SSF50249">
    <property type="entry name" value="Nucleic acid-binding proteins"/>
    <property type="match status" value="1"/>
</dbReference>
<proteinExistence type="predicted"/>
<accession>A0A5D0MGQ5</accession>
<dbReference type="SUPFAM" id="SSF47781">
    <property type="entry name" value="RuvA domain 2-like"/>
    <property type="match status" value="2"/>
</dbReference>
<dbReference type="Pfam" id="PF09371">
    <property type="entry name" value="Tex_N"/>
    <property type="match status" value="1"/>
</dbReference>
<dbReference type="Gene3D" id="1.10.150.310">
    <property type="entry name" value="Tex RuvX-like domain-like"/>
    <property type="match status" value="1"/>
</dbReference>
<protein>
    <submittedName>
        <fullName evidence="2">S1 RNA-binding domain-containing protein</fullName>
    </submittedName>
</protein>
<dbReference type="InterPro" id="IPR032639">
    <property type="entry name" value="Tex_YqgF"/>
</dbReference>
<reference evidence="2" key="1">
    <citation type="submission" date="2019-08" db="EMBL/GenBank/DDBJ databases">
        <title>Genomic characterization of a novel candidate phylum (ARYD3) from a high temperature, high salinity tertiary oil reservoir in north central Oklahoma, USA.</title>
        <authorList>
            <person name="Youssef N.H."/>
            <person name="Yadav A."/>
            <person name="Elshahed M.S."/>
        </authorList>
    </citation>
    <scope>NUCLEOTIDE SEQUENCE [LARGE SCALE GENOMIC DNA]</scope>
    <source>
        <strain evidence="2">ARYD3</strain>
    </source>
</reference>
<dbReference type="Pfam" id="PF16921">
    <property type="entry name" value="Tex_YqgF"/>
    <property type="match status" value="1"/>
</dbReference>
<dbReference type="InterPro" id="IPR023319">
    <property type="entry name" value="Tex-like_HTH_dom_sf"/>
</dbReference>
<dbReference type="InterPro" id="IPR003029">
    <property type="entry name" value="S1_domain"/>
</dbReference>
<dbReference type="Proteomes" id="UP000324143">
    <property type="component" value="Unassembled WGS sequence"/>
</dbReference>
<dbReference type="Gene3D" id="2.40.50.140">
    <property type="entry name" value="Nucleic acid-binding proteins"/>
    <property type="match status" value="1"/>
</dbReference>
<dbReference type="InterPro" id="IPR012337">
    <property type="entry name" value="RNaseH-like_sf"/>
</dbReference>
<sequence length="718" mass="82922">MIIEKLISDELNIENKKVVNTTGLLKDGNTIPFISRYRKEITGNMQETEIREIAERLKYYEELQNRKKYILKTIKNQGKLTNKLKEKIRNCYEKNELEDLYLPYKPKKRTKAEIAKENGFEPLAKIIYRQKEYEKNKNETIFRFKNEDESIVKKDEIIKQVRYILASYINDNHEVRKKLRKLYDLTGVISTKEKKIENDEKGIYRDYYDYKEKINTIKSHRLLAINRAENEKIIKVNLEVDEDEAIDIIKKIIIKNKKHIFHQEMLDAIELAYFGYLHSSLENEIRNKYTEIAESTAIDVFEKNLESLLLSPPASDKNIIGVDPGLRTGSKAAIIDKRGNYLDHFVIDSMNESKFEGNVKIFLNNIEKHNIDIIAIGNGKGSNDIVQIIKSVKSKLQKSKKIDMVVVNESGASIYSASDTAVKEFPDLDVTIRGAISIARRVHDPLSEFVKIDPKSLGIGQYQHDVDQKELQRRLNVVVSSVVNRVGVDINSSSEHLLSYVSGISDNLAEKIINYRNKNTEIKNREELKNVKGIGPKTYKQCSGFIRIRNGDNILDNTAIHPENYKIVEKILKENCVSKKELLEDKNIVKKIDFDKYKKNVGEYTIEDIKKELKKPGRDIRDDFEPVPYSDKIESIDDLKTNMVIAGTITNITNFGLFIDLGIGVNGLCHISQTIDKYVEDLSDYFSVGEWHYFKVLEIDSKRERISLALDTKNKNDS</sequence>
<dbReference type="GO" id="GO:0006139">
    <property type="term" value="P:nucleobase-containing compound metabolic process"/>
    <property type="evidence" value="ECO:0007669"/>
    <property type="project" value="InterPro"/>
</dbReference>
<dbReference type="GO" id="GO:0006412">
    <property type="term" value="P:translation"/>
    <property type="evidence" value="ECO:0007669"/>
    <property type="project" value="TreeGrafter"/>
</dbReference>
<dbReference type="Gene3D" id="3.30.420.140">
    <property type="entry name" value="YqgF/RNase H-like domain"/>
    <property type="match status" value="1"/>
</dbReference>
<dbReference type="GO" id="GO:0003735">
    <property type="term" value="F:structural constituent of ribosome"/>
    <property type="evidence" value="ECO:0007669"/>
    <property type="project" value="TreeGrafter"/>
</dbReference>
<dbReference type="InterPro" id="IPR041692">
    <property type="entry name" value="HHH_9"/>
</dbReference>
<evidence type="ECO:0000313" key="2">
    <source>
        <dbReference type="EMBL" id="TYB31075.1"/>
    </source>
</evidence>